<evidence type="ECO:0000259" key="4">
    <source>
        <dbReference type="Pfam" id="PF00171"/>
    </source>
</evidence>
<evidence type="ECO:0000256" key="3">
    <source>
        <dbReference type="ARBA" id="ARBA00023002"/>
    </source>
</evidence>
<organism evidence="5 6">
    <name type="scientific">Streptacidiphilus pinicola</name>
    <dbReference type="NCBI Taxonomy" id="2219663"/>
    <lineage>
        <taxon>Bacteria</taxon>
        <taxon>Bacillati</taxon>
        <taxon>Actinomycetota</taxon>
        <taxon>Actinomycetes</taxon>
        <taxon>Kitasatosporales</taxon>
        <taxon>Streptomycetaceae</taxon>
        <taxon>Streptacidiphilus</taxon>
    </lineage>
</organism>
<reference evidence="5 6" key="1">
    <citation type="submission" date="2018-06" db="EMBL/GenBank/DDBJ databases">
        <title>Streptacidiphilus pinicola sp. nov., isolated from pine grove soil.</title>
        <authorList>
            <person name="Roh S.G."/>
            <person name="Park S."/>
            <person name="Kim M.-K."/>
            <person name="Yun B.-R."/>
            <person name="Park J."/>
            <person name="Kim M.J."/>
            <person name="Kim Y.S."/>
            <person name="Kim S.B."/>
        </authorList>
    </citation>
    <scope>NUCLEOTIDE SEQUENCE [LARGE SCALE GENOMIC DNA]</scope>
    <source>
        <strain evidence="5 6">MMS16-CNU450</strain>
    </source>
</reference>
<comment type="similarity">
    <text evidence="1">Belongs to the aldehyde dehydrogenase family.</text>
</comment>
<dbReference type="GO" id="GO:0004777">
    <property type="term" value="F:succinate-semialdehyde dehydrogenase (NAD+) activity"/>
    <property type="evidence" value="ECO:0007669"/>
    <property type="project" value="TreeGrafter"/>
</dbReference>
<dbReference type="InterPro" id="IPR016163">
    <property type="entry name" value="Ald_DH_C"/>
</dbReference>
<dbReference type="FunFam" id="3.40.605.10:FF:000012">
    <property type="entry name" value="NAD-dependent succinate-semialdehyde dehydrogenase"/>
    <property type="match status" value="1"/>
</dbReference>
<dbReference type="InterPro" id="IPR047110">
    <property type="entry name" value="GABD/Sad-like"/>
</dbReference>
<dbReference type="PANTHER" id="PTHR43217:SF2">
    <property type="entry name" value="SUCCINATE-SEMIALDEHYDE DEHYDROGENASE [NADP(+)]"/>
    <property type="match status" value="1"/>
</dbReference>
<gene>
    <name evidence="5" type="ORF">DN069_27480</name>
</gene>
<name>A0A2X0ID26_9ACTN</name>
<sequence length="460" mass="49309">MSTYAVVDPSTGETYQQFPPLSDADLEVKVDRAEQAYSVWGRGSSVAERAALLARVAELYTERRDELAGIIGREMGKPIAQALGEVDFAAAIYGYYAEQAEAFLADEPVELAWGEGTAVVRRAPLGVLLGVMPWNYPYYQVARFAAPNLMLGNTIVLKHAAQCPESAAAIEKIFADAGYPAGAYENLYATYDQVDRVIADPRVAGVSVTGSERVGAHLAGLAGQNLKKVVLELGGSDPFILLSTDDLDAAVQAALAVRFYENAGQLCCGAKRFIVVDELYDAFLQKMTAALAQLSPGDPAAEETVLGPVSSTAAAEHLEEQLRRALEGGAKVAHGGTREGAFFAPTVLVDISPENEAAKEEFFGPFAHLYRVSSEEEAIAVANDTPYGLGSYLFTTDPEQAQRVADRIDAGMVYINLVGAEEPGLPFGGVKRSGFGRELGRFGVDEFVNRKLIRIANQSH</sequence>
<protein>
    <submittedName>
        <fullName evidence="5">NAD-dependent succinate-semialdehyde dehydrogenase</fullName>
    </submittedName>
</protein>
<dbReference type="Gene3D" id="3.40.309.10">
    <property type="entry name" value="Aldehyde Dehydrogenase, Chain A, domain 2"/>
    <property type="match status" value="1"/>
</dbReference>
<dbReference type="EMBL" id="QKYN01000114">
    <property type="protein sequence ID" value="RAG82417.1"/>
    <property type="molecule type" value="Genomic_DNA"/>
</dbReference>
<evidence type="ECO:0000256" key="1">
    <source>
        <dbReference type="ARBA" id="ARBA00009986"/>
    </source>
</evidence>
<dbReference type="InterPro" id="IPR015590">
    <property type="entry name" value="Aldehyde_DH_dom"/>
</dbReference>
<dbReference type="AlphaFoldDB" id="A0A2X0ID26"/>
<evidence type="ECO:0000313" key="5">
    <source>
        <dbReference type="EMBL" id="RAG82417.1"/>
    </source>
</evidence>
<evidence type="ECO:0000256" key="2">
    <source>
        <dbReference type="ARBA" id="ARBA00022857"/>
    </source>
</evidence>
<dbReference type="SUPFAM" id="SSF53720">
    <property type="entry name" value="ALDH-like"/>
    <property type="match status" value="1"/>
</dbReference>
<dbReference type="Pfam" id="PF00171">
    <property type="entry name" value="Aldedh"/>
    <property type="match status" value="1"/>
</dbReference>
<dbReference type="GO" id="GO:0004030">
    <property type="term" value="F:aldehyde dehydrogenase [NAD(P)+] activity"/>
    <property type="evidence" value="ECO:0007669"/>
    <property type="project" value="InterPro"/>
</dbReference>
<dbReference type="PANTHER" id="PTHR43217">
    <property type="entry name" value="SUCCINATE SEMIALDEHYDE DEHYDROGENASE [NAD(P)+] SAD"/>
    <property type="match status" value="1"/>
</dbReference>
<dbReference type="OrthoDB" id="6882680at2"/>
<accession>A0A2X0ID26</accession>
<dbReference type="InterPro" id="IPR016162">
    <property type="entry name" value="Ald_DH_N"/>
</dbReference>
<keyword evidence="3" id="KW-0560">Oxidoreductase</keyword>
<feature type="domain" description="Aldehyde dehydrogenase" evidence="4">
    <location>
        <begin position="3"/>
        <end position="452"/>
    </location>
</feature>
<proteinExistence type="inferred from homology"/>
<dbReference type="InterPro" id="IPR016161">
    <property type="entry name" value="Ald_DH/histidinol_DH"/>
</dbReference>
<keyword evidence="6" id="KW-1185">Reference proteome</keyword>
<dbReference type="CDD" id="cd07100">
    <property type="entry name" value="ALDH_SSADH1_GabD1"/>
    <property type="match status" value="1"/>
</dbReference>
<dbReference type="InterPro" id="IPR044148">
    <property type="entry name" value="ALDH_GabD1-like"/>
</dbReference>
<comment type="caution">
    <text evidence="5">The sequence shown here is derived from an EMBL/GenBank/DDBJ whole genome shotgun (WGS) entry which is preliminary data.</text>
</comment>
<evidence type="ECO:0000313" key="6">
    <source>
        <dbReference type="Proteomes" id="UP000248889"/>
    </source>
</evidence>
<dbReference type="RefSeq" id="WP_111505396.1">
    <property type="nucleotide sequence ID" value="NZ_QKYN01000114.1"/>
</dbReference>
<keyword evidence="2" id="KW-0521">NADP</keyword>
<dbReference type="Proteomes" id="UP000248889">
    <property type="component" value="Unassembled WGS sequence"/>
</dbReference>
<dbReference type="Gene3D" id="3.40.605.10">
    <property type="entry name" value="Aldehyde Dehydrogenase, Chain A, domain 1"/>
    <property type="match status" value="1"/>
</dbReference>